<keyword evidence="2" id="KW-0503">Monooxygenase</keyword>
<gene>
    <name evidence="2" type="ORF">POF50_002240</name>
</gene>
<organism evidence="2">
    <name type="scientific">Streptantibioticus silvisoli</name>
    <dbReference type="NCBI Taxonomy" id="2705255"/>
    <lineage>
        <taxon>Bacteria</taxon>
        <taxon>Bacillati</taxon>
        <taxon>Actinomycetota</taxon>
        <taxon>Actinomycetes</taxon>
        <taxon>Kitasatosporales</taxon>
        <taxon>Streptomycetaceae</taxon>
        <taxon>Streptantibioticus</taxon>
    </lineage>
</organism>
<dbReference type="PROSITE" id="PS51725">
    <property type="entry name" value="ABM"/>
    <property type="match status" value="1"/>
</dbReference>
<dbReference type="AlphaFoldDB" id="A0AA90KEM4"/>
<evidence type="ECO:0000313" key="2">
    <source>
        <dbReference type="EMBL" id="MDI5968175.1"/>
    </source>
</evidence>
<sequence length="100" mass="11667">MSVQATNTFHTKPGRAGELISTLRRVLPDTLTHGGCEEIRLWRDQDDEDRVVSITRWTTRGDYESYLTWREGTGDTAMFRELLTEDMEVRYYDEVFTAEA</sequence>
<dbReference type="SUPFAM" id="SSF54909">
    <property type="entry name" value="Dimeric alpha+beta barrel"/>
    <property type="match status" value="1"/>
</dbReference>
<dbReference type="Gene3D" id="3.30.70.100">
    <property type="match status" value="1"/>
</dbReference>
<dbReference type="EMBL" id="JABXJJ020000002">
    <property type="protein sequence ID" value="MDI5968175.1"/>
    <property type="molecule type" value="Genomic_DNA"/>
</dbReference>
<accession>A0AA90KEM4</accession>
<dbReference type="GO" id="GO:0004497">
    <property type="term" value="F:monooxygenase activity"/>
    <property type="evidence" value="ECO:0007669"/>
    <property type="project" value="UniProtKB-KW"/>
</dbReference>
<evidence type="ECO:0000259" key="1">
    <source>
        <dbReference type="PROSITE" id="PS51725"/>
    </source>
</evidence>
<name>A0AA90KEM4_9ACTN</name>
<keyword evidence="2" id="KW-0560">Oxidoreductase</keyword>
<protein>
    <submittedName>
        <fullName evidence="2">Antibiotic biosynthesis monooxygenase</fullName>
    </submittedName>
</protein>
<dbReference type="InterPro" id="IPR007138">
    <property type="entry name" value="ABM_dom"/>
</dbReference>
<dbReference type="InterPro" id="IPR011008">
    <property type="entry name" value="Dimeric_a/b-barrel"/>
</dbReference>
<feature type="domain" description="ABM" evidence="1">
    <location>
        <begin position="3"/>
        <end position="91"/>
    </location>
</feature>
<reference evidence="2" key="1">
    <citation type="submission" date="2023-05" db="EMBL/GenBank/DDBJ databases">
        <title>Streptantibioticus silvisoli sp. nov., acidotolerant actinomycetes 1 from pine litter.</title>
        <authorList>
            <person name="Swiecimska M."/>
            <person name="Golinska P."/>
            <person name="Sangal V."/>
            <person name="Wachnowicz B."/>
            <person name="Goodfellow M."/>
        </authorList>
    </citation>
    <scope>NUCLEOTIDE SEQUENCE</scope>
    <source>
        <strain evidence="2">SL13</strain>
    </source>
</reference>
<comment type="caution">
    <text evidence="2">The sequence shown here is derived from an EMBL/GenBank/DDBJ whole genome shotgun (WGS) entry which is preliminary data.</text>
</comment>
<dbReference type="RefSeq" id="WP_271316720.1">
    <property type="nucleotide sequence ID" value="NZ_JABXJJ020000002.1"/>
</dbReference>
<proteinExistence type="predicted"/>
<dbReference type="Pfam" id="PF03992">
    <property type="entry name" value="ABM"/>
    <property type="match status" value="1"/>
</dbReference>